<organism evidence="2 3">
    <name type="scientific">Advenella incenata</name>
    <dbReference type="NCBI Taxonomy" id="267800"/>
    <lineage>
        <taxon>Bacteria</taxon>
        <taxon>Pseudomonadati</taxon>
        <taxon>Pseudomonadota</taxon>
        <taxon>Betaproteobacteria</taxon>
        <taxon>Burkholderiales</taxon>
        <taxon>Alcaligenaceae</taxon>
    </lineage>
</organism>
<accession>A0A4Q7V797</accession>
<feature type="region of interest" description="Disordered" evidence="1">
    <location>
        <begin position="116"/>
        <end position="175"/>
    </location>
</feature>
<name>A0A4Q7V797_9BURK</name>
<evidence type="ECO:0000256" key="1">
    <source>
        <dbReference type="SAM" id="MobiDB-lite"/>
    </source>
</evidence>
<reference evidence="2 3" key="1">
    <citation type="submission" date="2019-02" db="EMBL/GenBank/DDBJ databases">
        <title>Genomic Encyclopedia of Type Strains, Phase IV (KMG-IV): sequencing the most valuable type-strain genomes for metagenomic binning, comparative biology and taxonomic classification.</title>
        <authorList>
            <person name="Goeker M."/>
        </authorList>
    </citation>
    <scope>NUCLEOTIDE SEQUENCE [LARGE SCALE GENOMIC DNA]</scope>
    <source>
        <strain evidence="2 3">DSM 23814</strain>
    </source>
</reference>
<keyword evidence="3" id="KW-1185">Reference proteome</keyword>
<gene>
    <name evidence="2" type="ORF">EV681_4536</name>
</gene>
<proteinExistence type="predicted"/>
<sequence>MDYDQKLQEFKSSHLPKSSTALFAIQTQIIDLLKSGYTKQQIVEFVHFLEIKVGRTVIYQWLKENINTNTLESKATENDPHVPKTGAPQTSPYTLEVEPLITGDIKNEAKADFQSVNLPGSANSPLPKSISSDSSKNNPSSSELPASSDNRTHKERLAAFLGKSQEEQLKEMRDN</sequence>
<feature type="compositionally biased region" description="Low complexity" evidence="1">
    <location>
        <begin position="123"/>
        <end position="142"/>
    </location>
</feature>
<dbReference type="Proteomes" id="UP000293398">
    <property type="component" value="Unassembled WGS sequence"/>
</dbReference>
<dbReference type="RefSeq" id="WP_130305290.1">
    <property type="nucleotide sequence ID" value="NZ_SHKO01000006.1"/>
</dbReference>
<evidence type="ECO:0000313" key="3">
    <source>
        <dbReference type="Proteomes" id="UP000293398"/>
    </source>
</evidence>
<dbReference type="AlphaFoldDB" id="A0A4Q7V797"/>
<feature type="region of interest" description="Disordered" evidence="1">
    <location>
        <begin position="72"/>
        <end position="101"/>
    </location>
</feature>
<feature type="compositionally biased region" description="Basic and acidic residues" evidence="1">
    <location>
        <begin position="164"/>
        <end position="175"/>
    </location>
</feature>
<evidence type="ECO:0000313" key="2">
    <source>
        <dbReference type="EMBL" id="RZT91183.1"/>
    </source>
</evidence>
<dbReference type="EMBL" id="SHKO01000006">
    <property type="protein sequence ID" value="RZT91183.1"/>
    <property type="molecule type" value="Genomic_DNA"/>
</dbReference>
<comment type="caution">
    <text evidence="2">The sequence shown here is derived from an EMBL/GenBank/DDBJ whole genome shotgun (WGS) entry which is preliminary data.</text>
</comment>
<protein>
    <submittedName>
        <fullName evidence="2">Uncharacterized protein</fullName>
    </submittedName>
</protein>